<gene>
    <name evidence="2" type="ORF">GCM10023092_11290</name>
</gene>
<dbReference type="Proteomes" id="UP001501410">
    <property type="component" value="Unassembled WGS sequence"/>
</dbReference>
<reference evidence="3" key="1">
    <citation type="journal article" date="2019" name="Int. J. Syst. Evol. Microbiol.">
        <title>The Global Catalogue of Microorganisms (GCM) 10K type strain sequencing project: providing services to taxonomists for standard genome sequencing and annotation.</title>
        <authorList>
            <consortium name="The Broad Institute Genomics Platform"/>
            <consortium name="The Broad Institute Genome Sequencing Center for Infectious Disease"/>
            <person name="Wu L."/>
            <person name="Ma J."/>
        </authorList>
    </citation>
    <scope>NUCLEOTIDE SEQUENCE [LARGE SCALE GENOMIC DNA]</scope>
    <source>
        <strain evidence="3">JCM 31921</strain>
    </source>
</reference>
<feature type="chain" id="PRO_5045714348" evidence="1">
    <location>
        <begin position="22"/>
        <end position="486"/>
    </location>
</feature>
<protein>
    <submittedName>
        <fullName evidence="2">Uncharacterized protein</fullName>
    </submittedName>
</protein>
<comment type="caution">
    <text evidence="2">The sequence shown here is derived from an EMBL/GenBank/DDBJ whole genome shotgun (WGS) entry which is preliminary data.</text>
</comment>
<sequence length="486" mass="55497">MRLYSFLLSFLLIVSGLPSQAQRVMYSDYNPFDLRNGSVAVIGKINGSLFTFRSSGKEYFLDTYNDSMDHIATIVLDFFPDKTSNIRFISYTDRMLVLYQQQSGTRITQYAAMLDSRGILIKNPLKVDEKRSGFFGSSDNEFFSSAVSEDKRNLVIYRADTKGKSLNFDGYWLDVDKMKIIKRAKLKYKAGNTLDCGQALLNNNGDFFLPAYTIIGSRSYTDEYAMLTIKHDESVFRVTELAFEDHYMEYPFQKINNQNGNIYVASFYSTEKNGNNEGVAAATFNMNTLTFDDKAAIPFEDEMRGDTKGKRRERAFNLFRINQLIIKNDGGFLVAAEEYYMTTQSAYMPGVGFYSYYFSPVMAQTVREYHYNDILVLSYNAAKKEEWHTFVRKEQYSQEDGGMFSSYTLLNTGGALGFLFNDFNSRRSRIELSSVAADGSVNTGFMDSGSDTDPDWVPREGKQVDSREIVIPCLRKKQICFAKIVL</sequence>
<keyword evidence="1" id="KW-0732">Signal</keyword>
<dbReference type="RefSeq" id="WP_344823734.1">
    <property type="nucleotide sequence ID" value="NZ_BAABEZ010000014.1"/>
</dbReference>
<evidence type="ECO:0000256" key="1">
    <source>
        <dbReference type="SAM" id="SignalP"/>
    </source>
</evidence>
<name>A0ABP8MKX1_9BACT</name>
<organism evidence="2 3">
    <name type="scientific">Rurimicrobium arvi</name>
    <dbReference type="NCBI Taxonomy" id="2049916"/>
    <lineage>
        <taxon>Bacteria</taxon>
        <taxon>Pseudomonadati</taxon>
        <taxon>Bacteroidota</taxon>
        <taxon>Chitinophagia</taxon>
        <taxon>Chitinophagales</taxon>
        <taxon>Chitinophagaceae</taxon>
        <taxon>Rurimicrobium</taxon>
    </lineage>
</organism>
<accession>A0ABP8MKX1</accession>
<keyword evidence="3" id="KW-1185">Reference proteome</keyword>
<proteinExistence type="predicted"/>
<feature type="signal peptide" evidence="1">
    <location>
        <begin position="1"/>
        <end position="21"/>
    </location>
</feature>
<dbReference type="EMBL" id="BAABEZ010000014">
    <property type="protein sequence ID" value="GAA4452379.1"/>
    <property type="molecule type" value="Genomic_DNA"/>
</dbReference>
<evidence type="ECO:0000313" key="2">
    <source>
        <dbReference type="EMBL" id="GAA4452379.1"/>
    </source>
</evidence>
<evidence type="ECO:0000313" key="3">
    <source>
        <dbReference type="Proteomes" id="UP001501410"/>
    </source>
</evidence>